<dbReference type="Proteomes" id="UP000093281">
    <property type="component" value="Unassembled WGS sequence"/>
</dbReference>
<evidence type="ECO:0000313" key="10">
    <source>
        <dbReference type="Proteomes" id="UP000093281"/>
    </source>
</evidence>
<feature type="transmembrane region" description="Helical" evidence="8">
    <location>
        <begin position="257"/>
        <end position="277"/>
    </location>
</feature>
<dbReference type="Pfam" id="PF02028">
    <property type="entry name" value="BCCT"/>
    <property type="match status" value="1"/>
</dbReference>
<feature type="transmembrane region" description="Helical" evidence="8">
    <location>
        <begin position="9"/>
        <end position="26"/>
    </location>
</feature>
<dbReference type="GO" id="GO:0022857">
    <property type="term" value="F:transmembrane transporter activity"/>
    <property type="evidence" value="ECO:0007669"/>
    <property type="project" value="InterPro"/>
</dbReference>
<feature type="transmembrane region" description="Helical" evidence="8">
    <location>
        <begin position="442"/>
        <end position="461"/>
    </location>
</feature>
<dbReference type="STRING" id="544718.AAX25_01363"/>
<comment type="caution">
    <text evidence="9">The sequence shown here is derived from an EMBL/GenBank/DDBJ whole genome shotgun (WGS) entry which is preliminary data.</text>
</comment>
<comment type="similarity">
    <text evidence="2">Belongs to the BCCT transporter (TC 2.A.15) family.</text>
</comment>
<feature type="transmembrane region" description="Helical" evidence="8">
    <location>
        <begin position="46"/>
        <end position="66"/>
    </location>
</feature>
<keyword evidence="4" id="KW-1003">Cell membrane</keyword>
<evidence type="ECO:0000256" key="1">
    <source>
        <dbReference type="ARBA" id="ARBA00004651"/>
    </source>
</evidence>
<dbReference type="RefSeq" id="WP_066186115.1">
    <property type="nucleotide sequence ID" value="NZ_LCUJ01000003.1"/>
</dbReference>
<feature type="transmembrane region" description="Helical" evidence="8">
    <location>
        <begin position="189"/>
        <end position="207"/>
    </location>
</feature>
<evidence type="ECO:0000256" key="2">
    <source>
        <dbReference type="ARBA" id="ARBA00005658"/>
    </source>
</evidence>
<keyword evidence="5 8" id="KW-0812">Transmembrane</keyword>
<dbReference type="PANTHER" id="PTHR30047">
    <property type="entry name" value="HIGH-AFFINITY CHOLINE TRANSPORT PROTEIN-RELATED"/>
    <property type="match status" value="1"/>
</dbReference>
<dbReference type="InterPro" id="IPR000060">
    <property type="entry name" value="BCCT_transptr"/>
</dbReference>
<feature type="transmembrane region" description="Helical" evidence="8">
    <location>
        <begin position="313"/>
        <end position="331"/>
    </location>
</feature>
<proteinExistence type="inferred from homology"/>
<dbReference type="GO" id="GO:0005886">
    <property type="term" value="C:plasma membrane"/>
    <property type="evidence" value="ECO:0007669"/>
    <property type="project" value="UniProtKB-SubCell"/>
</dbReference>
<dbReference type="InterPro" id="IPR018093">
    <property type="entry name" value="BCCT_CS"/>
</dbReference>
<evidence type="ECO:0000256" key="8">
    <source>
        <dbReference type="SAM" id="Phobius"/>
    </source>
</evidence>
<dbReference type="AlphaFoldDB" id="A0A1C0B6S7"/>
<dbReference type="NCBIfam" id="TIGR00842">
    <property type="entry name" value="bcct"/>
    <property type="match status" value="1"/>
</dbReference>
<feature type="transmembrane region" description="Helical" evidence="8">
    <location>
        <begin position="227"/>
        <end position="245"/>
    </location>
</feature>
<protein>
    <submittedName>
        <fullName evidence="9">High-affinity choline transport protein</fullName>
    </submittedName>
</protein>
<organism evidence="9 10">
    <name type="scientific">Aliarcobacter thereius</name>
    <dbReference type="NCBI Taxonomy" id="544718"/>
    <lineage>
        <taxon>Bacteria</taxon>
        <taxon>Pseudomonadati</taxon>
        <taxon>Campylobacterota</taxon>
        <taxon>Epsilonproteobacteria</taxon>
        <taxon>Campylobacterales</taxon>
        <taxon>Arcobacteraceae</taxon>
        <taxon>Aliarcobacter</taxon>
    </lineage>
</organism>
<evidence type="ECO:0000256" key="4">
    <source>
        <dbReference type="ARBA" id="ARBA00022475"/>
    </source>
</evidence>
<comment type="subcellular location">
    <subcellularLocation>
        <location evidence="1">Cell membrane</location>
        <topology evidence="1">Multi-pass membrane protein</topology>
    </subcellularLocation>
</comment>
<keyword evidence="3" id="KW-0813">Transport</keyword>
<sequence>MNSTILKPVFVPSVLFISILVIFTFINPSLANEIFISTKNFISQKFAWLYMLSIAIFTFFAFFLALSKFGKFKLGPDQSKPSFSNFSWFAMLFSTGMGIGIVFWGIAEPVIHYTNPPIGAKESVESARNAMNIVFFHWGLNAWAIYAIVGLVLAYFSFRHGLPLSIRSALYPLIGDKIYGKIGHTVDTIAVLGTIFGIATSLGLGVLQINSGLNYVFDIDISLVNQIILIVLICAIALVSVVLGLDAGIKRLSIINLFLAFALLLFVIIVGPSFYILDSFVQNIGVYLSNIVKQTFNMYSYEGKSSWLSSWTLFYWAWWISWAPFVGMFIARVSRGRTIREFIIGVLFVPVGFTFIWMTVFGNSALYLIINEGYTALSQAISNDVSIAIFKFLEFFPFSSVTSILVVILVAIFFITSSDSGSLVVDTISSGGKSNNPVWQRAFWASSQGIVAIAILIAGGFEALQSVSIIIGLPFAIILLISCWGVYKALNLEYIRSESLQHHMNAGRHGEICGTWQNRLNRIIEFPKPDETRKFIDKEIIEAMNIVKKELEKYAWIVEVTNNEKKSISTLRVEHSGDFDFIYEVRLRSYDTPPYAYPENINPQKEQKKYARAEVFLQDGNKAYDIYGYDIEVIVNDIIDQFEKHRHFLNNTSSLNPVVPVD</sequence>
<dbReference type="OrthoDB" id="9775735at2"/>
<keyword evidence="6 8" id="KW-1133">Transmembrane helix</keyword>
<evidence type="ECO:0000313" key="9">
    <source>
        <dbReference type="EMBL" id="OCL99281.1"/>
    </source>
</evidence>
<dbReference type="EMBL" id="LCUJ01000003">
    <property type="protein sequence ID" value="OCL99281.1"/>
    <property type="molecule type" value="Genomic_DNA"/>
</dbReference>
<evidence type="ECO:0000256" key="6">
    <source>
        <dbReference type="ARBA" id="ARBA00022989"/>
    </source>
</evidence>
<feature type="transmembrane region" description="Helical" evidence="8">
    <location>
        <begin position="135"/>
        <end position="158"/>
    </location>
</feature>
<dbReference type="PANTHER" id="PTHR30047:SF7">
    <property type="entry name" value="HIGH-AFFINITY CHOLINE TRANSPORT PROTEIN"/>
    <property type="match status" value="1"/>
</dbReference>
<feature type="transmembrane region" description="Helical" evidence="8">
    <location>
        <begin position="343"/>
        <end position="370"/>
    </location>
</feature>
<feature type="transmembrane region" description="Helical" evidence="8">
    <location>
        <begin position="395"/>
        <end position="415"/>
    </location>
</feature>
<feature type="transmembrane region" description="Helical" evidence="8">
    <location>
        <begin position="86"/>
        <end position="107"/>
    </location>
</feature>
<evidence type="ECO:0000256" key="3">
    <source>
        <dbReference type="ARBA" id="ARBA00022448"/>
    </source>
</evidence>
<dbReference type="PATRIC" id="fig|544718.51.peg.1068"/>
<feature type="transmembrane region" description="Helical" evidence="8">
    <location>
        <begin position="467"/>
        <end position="487"/>
    </location>
</feature>
<reference evidence="10" key="1">
    <citation type="submission" date="2015-05" db="EMBL/GenBank/DDBJ databases">
        <authorList>
            <person name="Rovetto F."/>
            <person name="Cocolin L."/>
            <person name="Illeghems K."/>
            <person name="Van Nieuwerburgh F."/>
            <person name="Houf K."/>
        </authorList>
    </citation>
    <scope>NUCLEOTIDE SEQUENCE [LARGE SCALE GENOMIC DNA]</scope>
    <source>
        <strain evidence="10">DU22</strain>
    </source>
</reference>
<gene>
    <name evidence="9" type="primary">betT</name>
    <name evidence="9" type="ORF">AAX29_01093</name>
</gene>
<accession>A0A1C0B6S7</accession>
<evidence type="ECO:0000256" key="7">
    <source>
        <dbReference type="ARBA" id="ARBA00023136"/>
    </source>
</evidence>
<name>A0A1C0B6S7_9BACT</name>
<dbReference type="PROSITE" id="PS01303">
    <property type="entry name" value="BCCT"/>
    <property type="match status" value="1"/>
</dbReference>
<evidence type="ECO:0000256" key="5">
    <source>
        <dbReference type="ARBA" id="ARBA00022692"/>
    </source>
</evidence>
<keyword evidence="7 8" id="KW-0472">Membrane</keyword>